<dbReference type="PANTHER" id="PTHR11070">
    <property type="entry name" value="UVRD / RECB / PCRA DNA HELICASE FAMILY MEMBER"/>
    <property type="match status" value="1"/>
</dbReference>
<evidence type="ECO:0000256" key="8">
    <source>
        <dbReference type="ARBA" id="ARBA00048988"/>
    </source>
</evidence>
<dbReference type="InterPro" id="IPR014017">
    <property type="entry name" value="DNA_helicase_UvrD-like_C"/>
</dbReference>
<dbReference type="GO" id="GO:0003677">
    <property type="term" value="F:DNA binding"/>
    <property type="evidence" value="ECO:0007669"/>
    <property type="project" value="InterPro"/>
</dbReference>
<dbReference type="Gene3D" id="3.40.50.300">
    <property type="entry name" value="P-loop containing nucleotide triphosphate hydrolases"/>
    <property type="match status" value="3"/>
</dbReference>
<comment type="caution">
    <text evidence="11">The sequence shown here is derived from an EMBL/GenBank/DDBJ whole genome shotgun (WGS) entry which is preliminary data.</text>
</comment>
<name>A0A4Q2KXN4_9MICO</name>
<evidence type="ECO:0000256" key="7">
    <source>
        <dbReference type="ARBA" id="ARBA00034808"/>
    </source>
</evidence>
<organism evidence="11 12">
    <name type="scientific">Agromyces albus</name>
    <dbReference type="NCBI Taxonomy" id="205332"/>
    <lineage>
        <taxon>Bacteria</taxon>
        <taxon>Bacillati</taxon>
        <taxon>Actinomycetota</taxon>
        <taxon>Actinomycetes</taxon>
        <taxon>Micrococcales</taxon>
        <taxon>Microbacteriaceae</taxon>
        <taxon>Agromyces</taxon>
    </lineage>
</organism>
<comment type="catalytic activity">
    <reaction evidence="8">
        <text>ATP + H2O = ADP + phosphate + H(+)</text>
        <dbReference type="Rhea" id="RHEA:13065"/>
        <dbReference type="ChEBI" id="CHEBI:15377"/>
        <dbReference type="ChEBI" id="CHEBI:15378"/>
        <dbReference type="ChEBI" id="CHEBI:30616"/>
        <dbReference type="ChEBI" id="CHEBI:43474"/>
        <dbReference type="ChEBI" id="CHEBI:456216"/>
        <dbReference type="EC" id="5.6.2.4"/>
    </reaction>
</comment>
<dbReference type="GO" id="GO:0000725">
    <property type="term" value="P:recombinational repair"/>
    <property type="evidence" value="ECO:0007669"/>
    <property type="project" value="TreeGrafter"/>
</dbReference>
<dbReference type="InterPro" id="IPR014016">
    <property type="entry name" value="UvrD-like_ATP-bd"/>
</dbReference>
<feature type="domain" description="UvrD-like helicase ATP-binding" evidence="10">
    <location>
        <begin position="219"/>
        <end position="522"/>
    </location>
</feature>
<dbReference type="EMBL" id="SDPN01000029">
    <property type="protein sequence ID" value="RXZ68331.1"/>
    <property type="molecule type" value="Genomic_DNA"/>
</dbReference>
<dbReference type="InterPro" id="IPR027417">
    <property type="entry name" value="P-loop_NTPase"/>
</dbReference>
<evidence type="ECO:0000256" key="1">
    <source>
        <dbReference type="ARBA" id="ARBA00022741"/>
    </source>
</evidence>
<keyword evidence="2 9" id="KW-0378">Hydrolase</keyword>
<evidence type="ECO:0000256" key="2">
    <source>
        <dbReference type="ARBA" id="ARBA00022801"/>
    </source>
</evidence>
<dbReference type="SUPFAM" id="SSF52540">
    <property type="entry name" value="P-loop containing nucleoside triphosphate hydrolases"/>
    <property type="match status" value="1"/>
</dbReference>
<keyword evidence="5" id="KW-0413">Isomerase</keyword>
<dbReference type="AlphaFoldDB" id="A0A4Q2KXN4"/>
<evidence type="ECO:0000313" key="11">
    <source>
        <dbReference type="EMBL" id="RXZ68331.1"/>
    </source>
</evidence>
<evidence type="ECO:0000259" key="10">
    <source>
        <dbReference type="PROSITE" id="PS51198"/>
    </source>
</evidence>
<evidence type="ECO:0000256" key="6">
    <source>
        <dbReference type="ARBA" id="ARBA00034617"/>
    </source>
</evidence>
<feature type="binding site" evidence="9">
    <location>
        <begin position="240"/>
        <end position="247"/>
    </location>
    <ligand>
        <name>ATP</name>
        <dbReference type="ChEBI" id="CHEBI:30616"/>
    </ligand>
</feature>
<dbReference type="PANTHER" id="PTHR11070:SF45">
    <property type="entry name" value="DNA 3'-5' HELICASE"/>
    <property type="match status" value="1"/>
</dbReference>
<protein>
    <recommendedName>
        <fullName evidence="7">DNA 3'-5' helicase</fullName>
        <ecNumber evidence="7">5.6.2.4</ecNumber>
    </recommendedName>
</protein>
<dbReference type="Pfam" id="PF13361">
    <property type="entry name" value="UvrD_C"/>
    <property type="match status" value="1"/>
</dbReference>
<evidence type="ECO:0000256" key="3">
    <source>
        <dbReference type="ARBA" id="ARBA00022806"/>
    </source>
</evidence>
<proteinExistence type="predicted"/>
<dbReference type="GO" id="GO:0005524">
    <property type="term" value="F:ATP binding"/>
    <property type="evidence" value="ECO:0007669"/>
    <property type="project" value="UniProtKB-UniRule"/>
</dbReference>
<evidence type="ECO:0000256" key="4">
    <source>
        <dbReference type="ARBA" id="ARBA00022840"/>
    </source>
</evidence>
<reference evidence="11 12" key="1">
    <citation type="submission" date="2019-01" db="EMBL/GenBank/DDBJ databases">
        <title>Agromyces.</title>
        <authorList>
            <person name="Li J."/>
        </authorList>
    </citation>
    <scope>NUCLEOTIDE SEQUENCE [LARGE SCALE GENOMIC DNA]</scope>
    <source>
        <strain evidence="11 12">DSM 15934</strain>
    </source>
</reference>
<evidence type="ECO:0000256" key="5">
    <source>
        <dbReference type="ARBA" id="ARBA00023235"/>
    </source>
</evidence>
<keyword evidence="4 9" id="KW-0067">ATP-binding</keyword>
<evidence type="ECO:0000256" key="9">
    <source>
        <dbReference type="PROSITE-ProRule" id="PRU00560"/>
    </source>
</evidence>
<dbReference type="GO" id="GO:0043138">
    <property type="term" value="F:3'-5' DNA helicase activity"/>
    <property type="evidence" value="ECO:0007669"/>
    <property type="project" value="UniProtKB-EC"/>
</dbReference>
<dbReference type="GO" id="GO:0005829">
    <property type="term" value="C:cytosol"/>
    <property type="evidence" value="ECO:0007669"/>
    <property type="project" value="TreeGrafter"/>
</dbReference>
<keyword evidence="12" id="KW-1185">Reference proteome</keyword>
<dbReference type="EC" id="5.6.2.4" evidence="7"/>
<dbReference type="Proteomes" id="UP000293865">
    <property type="component" value="Unassembled WGS sequence"/>
</dbReference>
<dbReference type="GO" id="GO:0016887">
    <property type="term" value="F:ATP hydrolysis activity"/>
    <property type="evidence" value="ECO:0007669"/>
    <property type="project" value="RHEA"/>
</dbReference>
<sequence>MNQAVDSRARTARVDQSWRAVLYCLDTKDQERTYVYAGTWEHDTAIERAKTIKVNLNAVNGAVELIAETMPAETLAARPDVGAPVVGLPKPPAALPYLESQFNYTIADLVEMLGFDEASARGLLSATSETEVLAIAEKFENAWQQTAALGLAVGDSLDKIRDDLGLNEKVEPVPGETEDDHIVRALQHPASKMQFTFVEDDEELRRIIEGGDFGAWRVFLHPEQARYATRKYNGPFRLTGGAGTGKTVVLLHRARHLARATPEASVVLTTFTKALAENLRRDLERLDPEVQLAEGLGEPGVLVRGLDQLSNAVRGKAGTSYADAAAVIFGAAIEPARSLVGAADGWREAIDDVSPDLPTSLLMPSFFEGEYLHVILPARLTTEQEYFAVRRPGRGVALDRKKRAAVWAVVDRYRKSARISSSLSFPEIAAISAVWLEQRGADAGVLAEHVLIDEAQDLTPLHWQFLRALAGEGKDDLFIAEDTHQRIYGQHVVLSRYGIKITGRSRRLTLNYRTTEENLRYALGLLSGAQYVDSESEQEGVHGYRSARRGPQPLPLAAASNAEMNQQIAEVVREWLADDVDPSTIAILARTKGEAVAARDALNAQGVHVDVITTQQTGGDKPVALTMHTAKGMEFSRVVLYDISDGVVPNEYALRNAAPEEREDALLRERSLLYVAASRARDALVVSWHGKVSELLAEGP</sequence>
<comment type="catalytic activity">
    <reaction evidence="6">
        <text>Couples ATP hydrolysis with the unwinding of duplex DNA by translocating in the 3'-5' direction.</text>
        <dbReference type="EC" id="5.6.2.4"/>
    </reaction>
</comment>
<keyword evidence="1 9" id="KW-0547">Nucleotide-binding</keyword>
<keyword evidence="3 9" id="KW-0347">Helicase</keyword>
<dbReference type="Pfam" id="PF13245">
    <property type="entry name" value="AAA_19"/>
    <property type="match status" value="1"/>
</dbReference>
<accession>A0A4Q2KXN4</accession>
<evidence type="ECO:0000313" key="12">
    <source>
        <dbReference type="Proteomes" id="UP000293865"/>
    </source>
</evidence>
<dbReference type="PROSITE" id="PS51198">
    <property type="entry name" value="UVRD_HELICASE_ATP_BIND"/>
    <property type="match status" value="1"/>
</dbReference>
<dbReference type="InterPro" id="IPR000212">
    <property type="entry name" value="DNA_helicase_UvrD/REP"/>
</dbReference>
<dbReference type="OrthoDB" id="9787585at2"/>
<gene>
    <name evidence="11" type="ORF">ESP51_14105</name>
</gene>